<organism evidence="1 2">
    <name type="scientific">Hymenobacter telluris</name>
    <dbReference type="NCBI Taxonomy" id="2816474"/>
    <lineage>
        <taxon>Bacteria</taxon>
        <taxon>Pseudomonadati</taxon>
        <taxon>Bacteroidota</taxon>
        <taxon>Cytophagia</taxon>
        <taxon>Cytophagales</taxon>
        <taxon>Hymenobacteraceae</taxon>
        <taxon>Hymenobacter</taxon>
    </lineage>
</organism>
<dbReference type="AlphaFoldDB" id="A0A939F1J1"/>
<evidence type="ECO:0000313" key="1">
    <source>
        <dbReference type="EMBL" id="MBO0360652.1"/>
    </source>
</evidence>
<dbReference type="EMBL" id="JAFLQZ010000021">
    <property type="protein sequence ID" value="MBO0360652.1"/>
    <property type="molecule type" value="Genomic_DNA"/>
</dbReference>
<reference evidence="1" key="1">
    <citation type="submission" date="2021-03" db="EMBL/GenBank/DDBJ databases">
        <authorList>
            <person name="Kim M.K."/>
        </authorList>
    </citation>
    <scope>NUCLEOTIDE SEQUENCE</scope>
    <source>
        <strain evidence="1">BT186</strain>
    </source>
</reference>
<name>A0A939F1J1_9BACT</name>
<comment type="caution">
    <text evidence="1">The sequence shown here is derived from an EMBL/GenBank/DDBJ whole genome shotgun (WGS) entry which is preliminary data.</text>
</comment>
<dbReference type="RefSeq" id="WP_206986567.1">
    <property type="nucleotide sequence ID" value="NZ_JAFLQZ010000021.1"/>
</dbReference>
<accession>A0A939F1J1</accession>
<evidence type="ECO:0000313" key="2">
    <source>
        <dbReference type="Proteomes" id="UP000664144"/>
    </source>
</evidence>
<keyword evidence="2" id="KW-1185">Reference proteome</keyword>
<dbReference type="Proteomes" id="UP000664144">
    <property type="component" value="Unassembled WGS sequence"/>
</dbReference>
<gene>
    <name evidence="1" type="ORF">J0X19_22015</name>
</gene>
<proteinExistence type="predicted"/>
<protein>
    <submittedName>
        <fullName evidence="1">Uncharacterized protein</fullName>
    </submittedName>
</protein>
<sequence length="85" mass="9070">MTERQKFLRLLSFVIEDLPTSAVDTAVRAGYPAPTSMLANVRIARVMNLEHLVALIGYGLPNYSIPEDLLPAAPAPVGAPLALGL</sequence>